<name>A0AAE1JYK8_9FABA</name>
<dbReference type="PANTHER" id="PTHR37610">
    <property type="entry name" value="CCHC-TYPE DOMAIN-CONTAINING PROTEIN"/>
    <property type="match status" value="1"/>
</dbReference>
<evidence type="ECO:0000313" key="1">
    <source>
        <dbReference type="EMBL" id="KAK4259925.1"/>
    </source>
</evidence>
<proteinExistence type="predicted"/>
<reference evidence="1" key="1">
    <citation type="submission" date="2023-10" db="EMBL/GenBank/DDBJ databases">
        <title>Chromosome-level genome of the transformable northern wattle, Acacia crassicarpa.</title>
        <authorList>
            <person name="Massaro I."/>
            <person name="Sinha N.R."/>
            <person name="Poethig S."/>
            <person name="Leichty A.R."/>
        </authorList>
    </citation>
    <scope>NUCLEOTIDE SEQUENCE</scope>
    <source>
        <strain evidence="1">Acra3RX</strain>
        <tissue evidence="1">Leaf</tissue>
    </source>
</reference>
<gene>
    <name evidence="1" type="ORF">QN277_006203</name>
</gene>
<organism evidence="1 2">
    <name type="scientific">Acacia crassicarpa</name>
    <name type="common">northern wattle</name>
    <dbReference type="NCBI Taxonomy" id="499986"/>
    <lineage>
        <taxon>Eukaryota</taxon>
        <taxon>Viridiplantae</taxon>
        <taxon>Streptophyta</taxon>
        <taxon>Embryophyta</taxon>
        <taxon>Tracheophyta</taxon>
        <taxon>Spermatophyta</taxon>
        <taxon>Magnoliopsida</taxon>
        <taxon>eudicotyledons</taxon>
        <taxon>Gunneridae</taxon>
        <taxon>Pentapetalae</taxon>
        <taxon>rosids</taxon>
        <taxon>fabids</taxon>
        <taxon>Fabales</taxon>
        <taxon>Fabaceae</taxon>
        <taxon>Caesalpinioideae</taxon>
        <taxon>mimosoid clade</taxon>
        <taxon>Acacieae</taxon>
        <taxon>Acacia</taxon>
    </lineage>
</organism>
<keyword evidence="2" id="KW-1185">Reference proteome</keyword>
<dbReference type="PANTHER" id="PTHR37610:SF55">
    <property type="entry name" value="RETROTRANSPOSON COPIA-LIKE N-TERMINAL DOMAIN-CONTAINING PROTEIN"/>
    <property type="match status" value="1"/>
</dbReference>
<evidence type="ECO:0000313" key="2">
    <source>
        <dbReference type="Proteomes" id="UP001293593"/>
    </source>
</evidence>
<evidence type="ECO:0008006" key="3">
    <source>
        <dbReference type="Google" id="ProtNLM"/>
    </source>
</evidence>
<dbReference type="EMBL" id="JAWXYG010000011">
    <property type="protein sequence ID" value="KAK4259925.1"/>
    <property type="molecule type" value="Genomic_DNA"/>
</dbReference>
<sequence length="72" mass="8254">MRMALQSKNKLVFVDGSILAPSMTSSTYSAWLQCNTMVCSWLVRAISPMIAQSILWMDKAYDVWMDLKDRFA</sequence>
<comment type="caution">
    <text evidence="1">The sequence shown here is derived from an EMBL/GenBank/DDBJ whole genome shotgun (WGS) entry which is preliminary data.</text>
</comment>
<accession>A0AAE1JYK8</accession>
<protein>
    <recommendedName>
        <fullName evidence="3">Retrotransposon Copia-like N-terminal domain-containing protein</fullName>
    </recommendedName>
</protein>
<dbReference type="Proteomes" id="UP001293593">
    <property type="component" value="Unassembled WGS sequence"/>
</dbReference>
<dbReference type="AlphaFoldDB" id="A0AAE1JYK8"/>